<dbReference type="InterPro" id="IPR023474">
    <property type="entry name" value="Rrp4"/>
</dbReference>
<keyword evidence="3 5" id="KW-0271">Exosome</keyword>
<dbReference type="InterPro" id="IPR004087">
    <property type="entry name" value="KH_dom"/>
</dbReference>
<comment type="function">
    <text evidence="5">Non-catalytic component of the exosome, which is a complex involved in RNA degradation. Increases the RNA binding and the efficiency of RNA degradation. Confers strong poly(A) specificity to the exosome.</text>
</comment>
<dbReference type="RefSeq" id="WP_229657447.1">
    <property type="nucleotide sequence ID" value="NZ_BMNY01000001.1"/>
</dbReference>
<evidence type="ECO:0000313" key="7">
    <source>
        <dbReference type="EMBL" id="GGM69660.1"/>
    </source>
</evidence>
<comment type="subcellular location">
    <subcellularLocation>
        <location evidence="5">Cytoplasm</location>
    </subcellularLocation>
</comment>
<feature type="domain" description="S1 motif" evidence="6">
    <location>
        <begin position="62"/>
        <end position="131"/>
    </location>
</feature>
<keyword evidence="8" id="KW-1185">Reference proteome</keyword>
<dbReference type="SUPFAM" id="SSF110324">
    <property type="entry name" value="Ribosomal L27 protein-like"/>
    <property type="match status" value="1"/>
</dbReference>
<dbReference type="CDD" id="cd05789">
    <property type="entry name" value="S1_Rrp4"/>
    <property type="match status" value="1"/>
</dbReference>
<dbReference type="AlphaFoldDB" id="A0AA37BQD5"/>
<sequence length="229" mass="25089">MPETRQIVMPGDPIDLGGLKPRNGLFKCGNAQYCSEYFGVVQKSEQFVDVVPFAGPYIPRRGDKVIGKVIEVGPSTWTVDINSPYMSMLHMNDTPWRVTTGDLKRALSVGDYVYAKVMTLNEIKESWLTLKDVGLRKLEGGHIVSIAAPKVPRIIGKGGTMVNTIKEATQTRIVIGQNGVIWLDGSPENVMVAIEAIKMVESEAHTTGLTDRVTAFLKERKGDAVGNTK</sequence>
<dbReference type="InterPro" id="IPR048565">
    <property type="entry name" value="S1_RRP4"/>
</dbReference>
<dbReference type="PROSITE" id="PS50126">
    <property type="entry name" value="S1"/>
    <property type="match status" value="1"/>
</dbReference>
<dbReference type="InterPro" id="IPR003029">
    <property type="entry name" value="S1_domain"/>
</dbReference>
<dbReference type="GO" id="GO:0008143">
    <property type="term" value="F:poly(A) binding"/>
    <property type="evidence" value="ECO:0007669"/>
    <property type="project" value="InterPro"/>
</dbReference>
<dbReference type="NCBIfam" id="NF003181">
    <property type="entry name" value="PRK04163.1-1"/>
    <property type="match status" value="1"/>
</dbReference>
<evidence type="ECO:0000313" key="8">
    <source>
        <dbReference type="Proteomes" id="UP000632195"/>
    </source>
</evidence>
<comment type="subunit">
    <text evidence="5">Component of the archaeal exosome complex. Forms a trimer of Rrp4 and/or Csl4 subunits. The trimer associates with an hexameric ring-like arrangement composed of 3 Rrp41-Rrp42 heterodimers.</text>
</comment>
<dbReference type="GO" id="GO:0034475">
    <property type="term" value="P:U4 snRNA 3'-end processing"/>
    <property type="evidence" value="ECO:0007669"/>
    <property type="project" value="TreeGrafter"/>
</dbReference>
<dbReference type="PANTHER" id="PTHR21321:SF4">
    <property type="entry name" value="EXOSOME COMPLEX COMPONENT RRP4"/>
    <property type="match status" value="1"/>
</dbReference>
<dbReference type="SUPFAM" id="SSF50249">
    <property type="entry name" value="Nucleic acid-binding proteins"/>
    <property type="match status" value="1"/>
</dbReference>
<dbReference type="InterPro" id="IPR004088">
    <property type="entry name" value="KH_dom_type_1"/>
</dbReference>
<reference evidence="7" key="2">
    <citation type="submission" date="2022-09" db="EMBL/GenBank/DDBJ databases">
        <authorList>
            <person name="Sun Q."/>
            <person name="Ohkuma M."/>
        </authorList>
    </citation>
    <scope>NUCLEOTIDE SEQUENCE</scope>
    <source>
        <strain evidence="7">JCM 13583</strain>
    </source>
</reference>
<comment type="caution">
    <text evidence="7">The sequence shown here is derived from an EMBL/GenBank/DDBJ whole genome shotgun (WGS) entry which is preliminary data.</text>
</comment>
<evidence type="ECO:0000256" key="3">
    <source>
        <dbReference type="ARBA" id="ARBA00022835"/>
    </source>
</evidence>
<accession>A0AA37BQD5</accession>
<dbReference type="SMART" id="SM00316">
    <property type="entry name" value="S1"/>
    <property type="match status" value="1"/>
</dbReference>
<reference evidence="7" key="1">
    <citation type="journal article" date="2014" name="Int. J. Syst. Evol. Microbiol.">
        <title>Complete genome sequence of Corynebacterium casei LMG S-19264T (=DSM 44701T), isolated from a smear-ripened cheese.</title>
        <authorList>
            <consortium name="US DOE Joint Genome Institute (JGI-PGF)"/>
            <person name="Walter F."/>
            <person name="Albersmeier A."/>
            <person name="Kalinowski J."/>
            <person name="Ruckert C."/>
        </authorList>
    </citation>
    <scope>NUCLEOTIDE SEQUENCE</scope>
    <source>
        <strain evidence="7">JCM 13583</strain>
    </source>
</reference>
<dbReference type="GO" id="GO:0071051">
    <property type="term" value="P:poly(A)-dependent snoRNA 3'-end processing"/>
    <property type="evidence" value="ECO:0007669"/>
    <property type="project" value="TreeGrafter"/>
</dbReference>
<keyword evidence="2 5" id="KW-0963">Cytoplasm</keyword>
<dbReference type="Gene3D" id="2.40.50.140">
    <property type="entry name" value="Nucleic acid-binding proteins"/>
    <property type="match status" value="1"/>
</dbReference>
<evidence type="ECO:0000256" key="2">
    <source>
        <dbReference type="ARBA" id="ARBA00022490"/>
    </source>
</evidence>
<proteinExistence type="inferred from homology"/>
<dbReference type="GO" id="GO:0000467">
    <property type="term" value="P:exonucleolytic trimming to generate mature 3'-end of 5.8S rRNA from tricistronic rRNA transcript (SSU-rRNA, 5.8S rRNA, LSU-rRNA)"/>
    <property type="evidence" value="ECO:0007669"/>
    <property type="project" value="TreeGrafter"/>
</dbReference>
<dbReference type="InterPro" id="IPR036612">
    <property type="entry name" value="KH_dom_type_1_sf"/>
</dbReference>
<evidence type="ECO:0000256" key="1">
    <source>
        <dbReference type="ARBA" id="ARBA00009155"/>
    </source>
</evidence>
<dbReference type="PROSITE" id="PS50084">
    <property type="entry name" value="KH_TYPE_1"/>
    <property type="match status" value="1"/>
</dbReference>
<gene>
    <name evidence="5" type="primary">rrp4</name>
    <name evidence="7" type="ORF">GCM10007108_04700</name>
</gene>
<dbReference type="PANTHER" id="PTHR21321">
    <property type="entry name" value="PNAS-3 RELATED"/>
    <property type="match status" value="1"/>
</dbReference>
<dbReference type="SMART" id="SM00322">
    <property type="entry name" value="KH"/>
    <property type="match status" value="1"/>
</dbReference>
<dbReference type="GO" id="GO:0071034">
    <property type="term" value="P:CUT catabolic process"/>
    <property type="evidence" value="ECO:0007669"/>
    <property type="project" value="TreeGrafter"/>
</dbReference>
<protein>
    <recommendedName>
        <fullName evidence="5">Exosome complex component Rrp4</fullName>
    </recommendedName>
</protein>
<dbReference type="InterPro" id="IPR012340">
    <property type="entry name" value="NA-bd_OB-fold"/>
</dbReference>
<dbReference type="Pfam" id="PF00013">
    <property type="entry name" value="KH_1"/>
    <property type="match status" value="1"/>
</dbReference>
<evidence type="ECO:0000259" key="6">
    <source>
        <dbReference type="PROSITE" id="PS50126"/>
    </source>
</evidence>
<evidence type="ECO:0000256" key="4">
    <source>
        <dbReference type="ARBA" id="ARBA00022884"/>
    </source>
</evidence>
<dbReference type="SUPFAM" id="SSF54791">
    <property type="entry name" value="Eukaryotic type KH-domain (KH-domain type I)"/>
    <property type="match status" value="1"/>
</dbReference>
<dbReference type="Proteomes" id="UP000632195">
    <property type="component" value="Unassembled WGS sequence"/>
</dbReference>
<dbReference type="Pfam" id="PF21262">
    <property type="entry name" value="RRP40_S1"/>
    <property type="match status" value="1"/>
</dbReference>
<dbReference type="InterPro" id="IPR026699">
    <property type="entry name" value="Exosome_RNA_bind1/RRP40/RRP4"/>
</dbReference>
<dbReference type="GO" id="GO:0000178">
    <property type="term" value="C:exosome (RNase complex)"/>
    <property type="evidence" value="ECO:0007669"/>
    <property type="project" value="UniProtKB-KW"/>
</dbReference>
<evidence type="ECO:0000256" key="5">
    <source>
        <dbReference type="HAMAP-Rule" id="MF_00623"/>
    </source>
</evidence>
<dbReference type="EMBL" id="BMNY01000001">
    <property type="protein sequence ID" value="GGM69660.1"/>
    <property type="molecule type" value="Genomic_DNA"/>
</dbReference>
<keyword evidence="4 5" id="KW-0694">RNA-binding</keyword>
<dbReference type="CDD" id="cd22524">
    <property type="entry name" value="KH-I_Rrp4_prokar"/>
    <property type="match status" value="1"/>
</dbReference>
<name>A0AA37BQD5_9ARCH</name>
<comment type="similarity">
    <text evidence="1 5">Belongs to the RRP4 family.</text>
</comment>
<dbReference type="Gene3D" id="3.30.1370.10">
    <property type="entry name" value="K Homology domain, type 1"/>
    <property type="match status" value="1"/>
</dbReference>
<organism evidence="7 8">
    <name type="scientific">Thermogymnomonas acidicola</name>
    <dbReference type="NCBI Taxonomy" id="399579"/>
    <lineage>
        <taxon>Archaea</taxon>
        <taxon>Methanobacteriati</taxon>
        <taxon>Thermoplasmatota</taxon>
        <taxon>Thermoplasmata</taxon>
        <taxon>Thermoplasmatales</taxon>
        <taxon>Thermogymnomonas</taxon>
    </lineage>
</organism>
<dbReference type="GO" id="GO:0005737">
    <property type="term" value="C:cytoplasm"/>
    <property type="evidence" value="ECO:0007669"/>
    <property type="project" value="UniProtKB-SubCell"/>
</dbReference>
<dbReference type="HAMAP" id="MF_00623">
    <property type="entry name" value="Exosome_Rrp4"/>
    <property type="match status" value="1"/>
</dbReference>